<accession>A0A804LQP3</accession>
<dbReference type="AlphaFoldDB" id="A0A804LQP3"/>
<dbReference type="InParanoid" id="A0A804LQP3"/>
<reference evidence="1" key="2">
    <citation type="submission" date="2019-07" db="EMBL/GenBank/DDBJ databases">
        <authorList>
            <person name="Seetharam A."/>
            <person name="Woodhouse M."/>
            <person name="Cannon E."/>
        </authorList>
    </citation>
    <scope>NUCLEOTIDE SEQUENCE [LARGE SCALE GENOMIC DNA]</scope>
    <source>
        <strain evidence="1">cv. B73</strain>
    </source>
</reference>
<dbReference type="EnsemblPlants" id="Zm00001eb028950_T001">
    <property type="protein sequence ID" value="Zm00001eb028950_P001"/>
    <property type="gene ID" value="Zm00001eb028950"/>
</dbReference>
<organism evidence="1 2">
    <name type="scientific">Zea mays</name>
    <name type="common">Maize</name>
    <dbReference type="NCBI Taxonomy" id="4577"/>
    <lineage>
        <taxon>Eukaryota</taxon>
        <taxon>Viridiplantae</taxon>
        <taxon>Streptophyta</taxon>
        <taxon>Embryophyta</taxon>
        <taxon>Tracheophyta</taxon>
        <taxon>Spermatophyta</taxon>
        <taxon>Magnoliopsida</taxon>
        <taxon>Liliopsida</taxon>
        <taxon>Poales</taxon>
        <taxon>Poaceae</taxon>
        <taxon>PACMAD clade</taxon>
        <taxon>Panicoideae</taxon>
        <taxon>Andropogonodae</taxon>
        <taxon>Andropogoneae</taxon>
        <taxon>Tripsacinae</taxon>
        <taxon>Zea</taxon>
    </lineage>
</organism>
<reference evidence="1" key="3">
    <citation type="submission" date="2021-05" db="UniProtKB">
        <authorList>
            <consortium name="EnsemblPlants"/>
        </authorList>
    </citation>
    <scope>IDENTIFICATION</scope>
    <source>
        <strain evidence="1">cv. B73</strain>
    </source>
</reference>
<evidence type="ECO:0000313" key="2">
    <source>
        <dbReference type="Proteomes" id="UP000007305"/>
    </source>
</evidence>
<proteinExistence type="predicted"/>
<name>A0A804LQP3_MAIZE</name>
<reference evidence="2" key="1">
    <citation type="submission" date="2015-12" db="EMBL/GenBank/DDBJ databases">
        <title>Update maize B73 reference genome by single molecule sequencing technologies.</title>
        <authorList>
            <consortium name="Maize Genome Sequencing Project"/>
            <person name="Ware D."/>
        </authorList>
    </citation>
    <scope>NUCLEOTIDE SEQUENCE [LARGE SCALE GENOMIC DNA]</scope>
    <source>
        <strain evidence="2">cv. B73</strain>
    </source>
</reference>
<sequence>MSCCWNSWAPWTGSWATMEVEKVAARLGKQGRQGDLAQRPLPRVELAPMGGKMAGRALENREGCHGCWRRLLHGSGGRPWLLAAERAEREEKKSSGVHACCREAGRKKTCSPA</sequence>
<keyword evidence="2" id="KW-1185">Reference proteome</keyword>
<dbReference type="Proteomes" id="UP000007305">
    <property type="component" value="Chromosome 1"/>
</dbReference>
<evidence type="ECO:0000313" key="1">
    <source>
        <dbReference type="EnsemblPlants" id="Zm00001eb028950_P001"/>
    </source>
</evidence>
<dbReference type="Gramene" id="Zm00001eb028950_T001">
    <property type="protein sequence ID" value="Zm00001eb028950_P001"/>
    <property type="gene ID" value="Zm00001eb028950"/>
</dbReference>
<protein>
    <submittedName>
        <fullName evidence="1">Uncharacterized protein</fullName>
    </submittedName>
</protein>